<dbReference type="Proteomes" id="UP000831327">
    <property type="component" value="Chromosome"/>
</dbReference>
<proteinExistence type="predicted"/>
<organism evidence="3 4">
    <name type="scientific">Roseomonas fluvialis</name>
    <dbReference type="NCBI Taxonomy" id="1750527"/>
    <lineage>
        <taxon>Bacteria</taxon>
        <taxon>Pseudomonadati</taxon>
        <taxon>Pseudomonadota</taxon>
        <taxon>Alphaproteobacteria</taxon>
        <taxon>Acetobacterales</taxon>
        <taxon>Roseomonadaceae</taxon>
        <taxon>Roseomonas</taxon>
    </lineage>
</organism>
<evidence type="ECO:0000256" key="1">
    <source>
        <dbReference type="ARBA" id="ARBA00023125"/>
    </source>
</evidence>
<gene>
    <name evidence="3" type="ORF">Rmf_15880</name>
</gene>
<keyword evidence="4" id="KW-1185">Reference proteome</keyword>
<dbReference type="PANTHER" id="PTHR30204">
    <property type="entry name" value="REDOX-CYCLING DRUG-SENSING TRANSCRIPTIONAL ACTIVATOR SOXR"/>
    <property type="match status" value="1"/>
</dbReference>
<sequence>MTDSYSIGDLARATGVKPTTIRWYEQEGWMPPPARTEGGHRVYGVAHLRRLGFIRHARELGFESEAIRALLDLADHPEADCGAAHTLATAQISEIDARLRRLSALRAELQRMATSCEGGVVGDCRIIETLADFAHGHCADPIHRERG</sequence>
<dbReference type="Gene3D" id="1.10.1660.10">
    <property type="match status" value="1"/>
</dbReference>
<dbReference type="PRINTS" id="PR00040">
    <property type="entry name" value="HTHMERR"/>
</dbReference>
<dbReference type="PROSITE" id="PS50937">
    <property type="entry name" value="HTH_MERR_2"/>
    <property type="match status" value="1"/>
</dbReference>
<reference evidence="3 4" key="1">
    <citation type="journal article" date="2016" name="Microbes Environ.">
        <title>Phylogenetically diverse aerobic anoxygenic phototrophic bacteria isolated from epilithic biofilms in Tama river, Japan.</title>
        <authorList>
            <person name="Hirose S."/>
            <person name="Matsuura K."/>
            <person name="Haruta S."/>
        </authorList>
    </citation>
    <scope>NUCLEOTIDE SEQUENCE [LARGE SCALE GENOMIC DNA]</scope>
    <source>
        <strain evidence="3 4">S08</strain>
    </source>
</reference>
<evidence type="ECO:0000313" key="4">
    <source>
        <dbReference type="Proteomes" id="UP000831327"/>
    </source>
</evidence>
<dbReference type="SMART" id="SM00422">
    <property type="entry name" value="HTH_MERR"/>
    <property type="match status" value="1"/>
</dbReference>
<evidence type="ECO:0000259" key="2">
    <source>
        <dbReference type="PROSITE" id="PS50937"/>
    </source>
</evidence>
<dbReference type="SUPFAM" id="SSF46955">
    <property type="entry name" value="Putative DNA-binding domain"/>
    <property type="match status" value="1"/>
</dbReference>
<dbReference type="PANTHER" id="PTHR30204:SF92">
    <property type="entry name" value="HTH-TYPE TRANSCRIPTIONAL REGULATOR ZNTR"/>
    <property type="match status" value="1"/>
</dbReference>
<keyword evidence="1" id="KW-0238">DNA-binding</keyword>
<dbReference type="InterPro" id="IPR047057">
    <property type="entry name" value="MerR_fam"/>
</dbReference>
<feature type="domain" description="HTH merR-type" evidence="2">
    <location>
        <begin position="4"/>
        <end position="73"/>
    </location>
</feature>
<evidence type="ECO:0000313" key="3">
    <source>
        <dbReference type="EMBL" id="BDG71659.1"/>
    </source>
</evidence>
<dbReference type="EMBL" id="AP025637">
    <property type="protein sequence ID" value="BDG71659.1"/>
    <property type="molecule type" value="Genomic_DNA"/>
</dbReference>
<name>A0ABM7Y1J4_9PROT</name>
<dbReference type="Pfam" id="PF13411">
    <property type="entry name" value="MerR_1"/>
    <property type="match status" value="1"/>
</dbReference>
<dbReference type="RefSeq" id="WP_244458908.1">
    <property type="nucleotide sequence ID" value="NZ_AP025637.1"/>
</dbReference>
<protein>
    <submittedName>
        <fullName evidence="3">MerR family transcriptional regulator</fullName>
    </submittedName>
</protein>
<accession>A0ABM7Y1J4</accession>
<dbReference type="InterPro" id="IPR009061">
    <property type="entry name" value="DNA-bd_dom_put_sf"/>
</dbReference>
<dbReference type="InterPro" id="IPR000551">
    <property type="entry name" value="MerR-type_HTH_dom"/>
</dbReference>
<dbReference type="CDD" id="cd04785">
    <property type="entry name" value="HTH_CadR-PbrR-like"/>
    <property type="match status" value="1"/>
</dbReference>